<keyword evidence="4" id="KW-1185">Reference proteome</keyword>
<evidence type="ECO:0000313" key="4">
    <source>
        <dbReference type="Proteomes" id="UP000231962"/>
    </source>
</evidence>
<evidence type="ECO:0000256" key="1">
    <source>
        <dbReference type="ARBA" id="ARBA00010364"/>
    </source>
</evidence>
<dbReference type="PANTHER" id="PTHR13420:SF7">
    <property type="entry name" value="UPF0235 PROTEIN C15ORF40"/>
    <property type="match status" value="1"/>
</dbReference>
<dbReference type="InterPro" id="IPR036591">
    <property type="entry name" value="YggU-like_sf"/>
</dbReference>
<dbReference type="NCBIfam" id="TIGR00251">
    <property type="entry name" value="DUF167 family protein"/>
    <property type="match status" value="1"/>
</dbReference>
<protein>
    <submittedName>
        <fullName evidence="3">Uncharacterized protein</fullName>
    </submittedName>
</protein>
<name>A0A2M9ZMW1_9LEPT</name>
<dbReference type="SMART" id="SM01152">
    <property type="entry name" value="DUF167"/>
    <property type="match status" value="1"/>
</dbReference>
<evidence type="ECO:0000313" key="3">
    <source>
        <dbReference type="EMBL" id="PJZ73385.1"/>
    </source>
</evidence>
<dbReference type="GO" id="GO:0005737">
    <property type="term" value="C:cytoplasm"/>
    <property type="evidence" value="ECO:0007669"/>
    <property type="project" value="TreeGrafter"/>
</dbReference>
<dbReference type="EMBL" id="NPDZ01000005">
    <property type="protein sequence ID" value="PJZ73385.1"/>
    <property type="molecule type" value="Genomic_DNA"/>
</dbReference>
<dbReference type="AlphaFoldDB" id="A0A2M9ZMW1"/>
<evidence type="ECO:0000313" key="2">
    <source>
        <dbReference type="EMBL" id="PJZ68516.1"/>
    </source>
</evidence>
<dbReference type="PANTHER" id="PTHR13420">
    <property type="entry name" value="UPF0235 PROTEIN C15ORF40"/>
    <property type="match status" value="1"/>
</dbReference>
<dbReference type="Proteomes" id="UP000231962">
    <property type="component" value="Unassembled WGS sequence"/>
</dbReference>
<sequence length="73" mass="8117">MKLEVKVKPNSKKPSVEKIEEGKWVIAVREPAMDGRANEAVILAVAEELGVPKSRVQILRGQKGKIKLLEILE</sequence>
<dbReference type="InterPro" id="IPR003746">
    <property type="entry name" value="DUF167"/>
</dbReference>
<dbReference type="Gene3D" id="3.30.1200.10">
    <property type="entry name" value="YggU-like"/>
    <property type="match status" value="1"/>
</dbReference>
<dbReference type="Pfam" id="PF02594">
    <property type="entry name" value="DUF167"/>
    <property type="match status" value="1"/>
</dbReference>
<dbReference type="OrthoDB" id="9800587at2"/>
<evidence type="ECO:0000313" key="5">
    <source>
        <dbReference type="Proteomes" id="UP000231990"/>
    </source>
</evidence>
<proteinExistence type="inferred from homology"/>
<dbReference type="EMBL" id="NPDY01000021">
    <property type="protein sequence ID" value="PJZ68516.1"/>
    <property type="molecule type" value="Genomic_DNA"/>
</dbReference>
<gene>
    <name evidence="2" type="ORF">CH360_15855</name>
    <name evidence="3" type="ORF">CH373_09355</name>
</gene>
<dbReference type="Proteomes" id="UP000231990">
    <property type="component" value="Unassembled WGS sequence"/>
</dbReference>
<reference evidence="4 5" key="1">
    <citation type="submission" date="2017-07" db="EMBL/GenBank/DDBJ databases">
        <title>Leptospira spp. isolated from tropical soils.</title>
        <authorList>
            <person name="Thibeaux R."/>
            <person name="Iraola G."/>
            <person name="Ferres I."/>
            <person name="Bierque E."/>
            <person name="Girault D."/>
            <person name="Soupe-Gilbert M.-E."/>
            <person name="Picardeau M."/>
            <person name="Goarant C."/>
        </authorList>
    </citation>
    <scope>NUCLEOTIDE SEQUENCE [LARGE SCALE GENOMIC DNA]</scope>
    <source>
        <strain evidence="3 5">FH1-B-B1</strain>
        <strain evidence="2 4">FH1-B-C1</strain>
    </source>
</reference>
<organism evidence="3 5">
    <name type="scientific">Leptospira perolatii</name>
    <dbReference type="NCBI Taxonomy" id="2023191"/>
    <lineage>
        <taxon>Bacteria</taxon>
        <taxon>Pseudomonadati</taxon>
        <taxon>Spirochaetota</taxon>
        <taxon>Spirochaetia</taxon>
        <taxon>Leptospirales</taxon>
        <taxon>Leptospiraceae</taxon>
        <taxon>Leptospira</taxon>
    </lineage>
</organism>
<dbReference type="SUPFAM" id="SSF69786">
    <property type="entry name" value="YggU-like"/>
    <property type="match status" value="1"/>
</dbReference>
<comment type="caution">
    <text evidence="3">The sequence shown here is derived from an EMBL/GenBank/DDBJ whole genome shotgun (WGS) entry which is preliminary data.</text>
</comment>
<comment type="similarity">
    <text evidence="1">Belongs to the UPF0235 family.</text>
</comment>
<accession>A0A2M9ZMW1</accession>
<dbReference type="RefSeq" id="WP_100715064.1">
    <property type="nucleotide sequence ID" value="NZ_NPDY01000021.1"/>
</dbReference>